<dbReference type="Gene3D" id="1.10.3210.10">
    <property type="entry name" value="Hypothetical protein af1432"/>
    <property type="match status" value="1"/>
</dbReference>
<feature type="modified residue" description="4-aspartylphosphate" evidence="1">
    <location>
        <position position="54"/>
    </location>
</feature>
<keyword evidence="1" id="KW-0597">Phosphoprotein</keyword>
<evidence type="ECO:0000256" key="1">
    <source>
        <dbReference type="PROSITE-ProRule" id="PRU00169"/>
    </source>
</evidence>
<dbReference type="Proteomes" id="UP000076335">
    <property type="component" value="Unassembled WGS sequence"/>
</dbReference>
<sequence>MEKSKVLFVDDDRNLLHALQRKMRRKFDFEIAVGGEEALRILMEDGPFAVCIADMRMPGMDGVKLLTEIGRVSPDTVRMMLTGNADQHTAVEAINRGQIFRFFSKPCDDEVLEQGINDAIRQHHLITAERDLLEQTLAGSVKVLTDVLAQLNPLIFGRSMRVKAWCDMIARDIGYPQPWELGLAALLAPIGMVSLPPDTLARLAMGKVLQPLERDLLKRTPEVGKQLIANIPRLHHIGEIVYLQFKNFDGSGFPVGDSPKGKDIPLGARVLRILNDLAELSTSDMPLAQNFDELQEHPHRYDPELLGQISDLLAIVDDSYDIEAHPKGREQDVYLKSLRVHDFLMTDIETVEGHILLTHGNHVSEVQLQRLRVFQQIHKFREPIRIRRGGSRPSTNN</sequence>
<dbReference type="AlphaFoldDB" id="A0A154L6L7"/>
<evidence type="ECO:0000313" key="4">
    <source>
        <dbReference type="Proteomes" id="UP000076335"/>
    </source>
</evidence>
<dbReference type="InterPro" id="IPR001789">
    <property type="entry name" value="Sig_transdc_resp-reg_receiver"/>
</dbReference>
<dbReference type="EMBL" id="LPVY01000008">
    <property type="protein sequence ID" value="KZB65784.1"/>
    <property type="molecule type" value="Genomic_DNA"/>
</dbReference>
<dbReference type="Gene3D" id="3.40.50.2300">
    <property type="match status" value="1"/>
</dbReference>
<comment type="caution">
    <text evidence="3">The sequence shown here is derived from an EMBL/GenBank/DDBJ whole genome shotgun (WGS) entry which is preliminary data.</text>
</comment>
<dbReference type="GO" id="GO:0000160">
    <property type="term" value="P:phosphorelay signal transduction system"/>
    <property type="evidence" value="ECO:0007669"/>
    <property type="project" value="InterPro"/>
</dbReference>
<evidence type="ECO:0000259" key="2">
    <source>
        <dbReference type="PROSITE" id="PS50110"/>
    </source>
</evidence>
<protein>
    <submittedName>
        <fullName evidence="3">Response regulator</fullName>
    </submittedName>
</protein>
<dbReference type="OrthoDB" id="9802066at2"/>
<dbReference type="PANTHER" id="PTHR45228">
    <property type="entry name" value="CYCLIC DI-GMP PHOSPHODIESTERASE TM_0186-RELATED"/>
    <property type="match status" value="1"/>
</dbReference>
<proteinExistence type="predicted"/>
<dbReference type="InterPro" id="IPR011006">
    <property type="entry name" value="CheY-like_superfamily"/>
</dbReference>
<dbReference type="RefSeq" id="WP_062951253.1">
    <property type="nucleotide sequence ID" value="NZ_LPVY01000008.1"/>
</dbReference>
<dbReference type="Pfam" id="PF13487">
    <property type="entry name" value="HD_5"/>
    <property type="match status" value="1"/>
</dbReference>
<gene>
    <name evidence="3" type="ORF">AUP42_17630</name>
</gene>
<dbReference type="PROSITE" id="PS50110">
    <property type="entry name" value="RESPONSE_REGULATORY"/>
    <property type="match status" value="1"/>
</dbReference>
<accession>A0A154L6L7</accession>
<dbReference type="InterPro" id="IPR052020">
    <property type="entry name" value="Cyclic_di-GMP/3'3'-cGAMP_PDE"/>
</dbReference>
<dbReference type="SMART" id="SM00448">
    <property type="entry name" value="REC"/>
    <property type="match status" value="1"/>
</dbReference>
<dbReference type="CDD" id="cd17569">
    <property type="entry name" value="REC_HupR-like"/>
    <property type="match status" value="1"/>
</dbReference>
<name>A0A154L6L7_9PROT</name>
<dbReference type="SUPFAM" id="SSF52172">
    <property type="entry name" value="CheY-like"/>
    <property type="match status" value="1"/>
</dbReference>
<dbReference type="Pfam" id="PF00072">
    <property type="entry name" value="Response_reg"/>
    <property type="match status" value="1"/>
</dbReference>
<evidence type="ECO:0000313" key="3">
    <source>
        <dbReference type="EMBL" id="KZB65784.1"/>
    </source>
</evidence>
<organism evidence="3 4">
    <name type="scientific">Thalassospira lucentensis</name>
    <dbReference type="NCBI Taxonomy" id="168935"/>
    <lineage>
        <taxon>Bacteria</taxon>
        <taxon>Pseudomonadati</taxon>
        <taxon>Pseudomonadota</taxon>
        <taxon>Alphaproteobacteria</taxon>
        <taxon>Rhodospirillales</taxon>
        <taxon>Thalassospiraceae</taxon>
        <taxon>Thalassospira</taxon>
    </lineage>
</organism>
<feature type="domain" description="Response regulatory" evidence="2">
    <location>
        <begin position="5"/>
        <end position="120"/>
    </location>
</feature>
<reference evidence="3 4" key="1">
    <citation type="submission" date="2015-12" db="EMBL/GenBank/DDBJ databases">
        <title>Genome sequence of Thalassospira lucentensis MCCC 1A02072.</title>
        <authorList>
            <person name="Lu L."/>
            <person name="Lai Q."/>
            <person name="Shao Z."/>
            <person name="Qian P."/>
        </authorList>
    </citation>
    <scope>NUCLEOTIDE SEQUENCE [LARGE SCALE GENOMIC DNA]</scope>
    <source>
        <strain evidence="3 4">MCCC 1A02072</strain>
    </source>
</reference>